<evidence type="ECO:0000256" key="3">
    <source>
        <dbReference type="SAM" id="MobiDB-lite"/>
    </source>
</evidence>
<dbReference type="Pfam" id="PF21010">
    <property type="entry name" value="HA2_C"/>
    <property type="match status" value="1"/>
</dbReference>
<sequence>MPSQYGILQPSPHVQPSSPYCITSSQPPGQQMIASYSPAPSRFYVTQDGYDTSYPHQHNPQLHPQQIPVGFPMNFSSCVTRFAQPGSMTSGYSNGMSQSQQSSCFTDALSNRPTTFEPHCVNFLQQAEIDSSRLIEEYLSCGGQQWAESIDPDLTVAVIKYCMDSSIIGAILVFLPGYDDILTVRESVLKELESCRTKPVIFTLHSQMQSQDQQKVFGPVQPGFRKVILSTNIAEASLTIDDVVFVIDCGKVKEKTYDHSTRISQLKVAWISKSNAEQRSGRAGRCQDGYCFRLYSTEDYDRMYPTQIAEMKRAAIHDVCLHAKMFAPDSMSVKKFLSLAPEPPAPQAVERSLEFLEELGALYSDNPSVFEGRSMVSVNPREPELTELGRHIAQLPLEPQLARLLLFGIALKCFDPVVTLVAALSHRDPFILPLGDERIAALVARDEFGRRDFSDHLMLLRAFYAYNRVSVNKQWHFCRSKFLSPNTMKMIQGIRTQLLVELRRLHILPPSSRALDDPDLNRYSDSWPMVQGAIVAGCYPGIGFVRAGNKLRKIRTSTESSATLHPSCVIKRQVLAPAKRSDAVNQYSGEDDVDPTIEYLAFQELSQIEETLTLRTVTAVPPLAVVLFAGAICTKKDIVDRFGLAEELFEESPNEELEPGEDGEGHKYLELEPWLAFRGKRTDLQLILKLRFKLMSYFLNVMKNPRRPITEEDEAVLDTVSRLLSSDHQRHGFVKCSDLPVHRSSCRPVKIDLSSSEVISSMVTNNSQYSVSHVNNSGYVEGPYSTRQQQVATTSCDVRLDQNGAAGLSSHFRTSISTGNFKHASNQTGEAIESYAPHSGSPPRTTVTHSEQRRGTVVYNSQNRHCWESQQRVRNSNDSEADSGRIEKEWDRRREKPSSSSYQPSRRQRHNGQYDYRGETSGHCRSGGDLLDEEQVPEDPCVSTSTANDLAQPENIHQSTEENVMPSNDGNDRCPRSSDDGVRESGSFITRGHDRGSSRRTALPWKNRIREFTRRNPPSYVQPNCNFNSEHPRAGRVTRNSVLRSNRNNDDNFQRREQGTGVTSDGKRRHEAGFRNPKVTSIRGGRSGTFRRRQRQDDAVTQTTN</sequence>
<dbReference type="EMBL" id="JBGFUD010003272">
    <property type="protein sequence ID" value="MFH4978522.1"/>
    <property type="molecule type" value="Genomic_DNA"/>
</dbReference>
<feature type="compositionally biased region" description="Polar residues" evidence="3">
    <location>
        <begin position="942"/>
        <end position="969"/>
    </location>
</feature>
<feature type="region of interest" description="Disordered" evidence="3">
    <location>
        <begin position="1"/>
        <end position="31"/>
    </location>
</feature>
<reference evidence="5 6" key="1">
    <citation type="submission" date="2024-08" db="EMBL/GenBank/DDBJ databases">
        <title>Gnathostoma spinigerum genome.</title>
        <authorList>
            <person name="Gonzalez-Bertolin B."/>
            <person name="Monzon S."/>
            <person name="Zaballos A."/>
            <person name="Jimenez P."/>
            <person name="Dekumyoy P."/>
            <person name="Varona S."/>
            <person name="Cuesta I."/>
            <person name="Sumanam S."/>
            <person name="Adisakwattana P."/>
            <person name="Gasser R.B."/>
            <person name="Hernandez-Gonzalez A."/>
            <person name="Young N.D."/>
            <person name="Perteguer M.J."/>
        </authorList>
    </citation>
    <scope>NUCLEOTIDE SEQUENCE [LARGE SCALE GENOMIC DNA]</scope>
    <source>
        <strain evidence="5">AL3</strain>
        <tissue evidence="5">Liver</tissue>
    </source>
</reference>
<name>A0ABD6EH22_9BILA</name>
<proteinExistence type="predicted"/>
<dbReference type="GO" id="GO:0005524">
    <property type="term" value="F:ATP binding"/>
    <property type="evidence" value="ECO:0007669"/>
    <property type="project" value="UniProtKB-KW"/>
</dbReference>
<dbReference type="SMART" id="SM00847">
    <property type="entry name" value="HA2"/>
    <property type="match status" value="1"/>
</dbReference>
<keyword evidence="6" id="KW-1185">Reference proteome</keyword>
<dbReference type="AlphaFoldDB" id="A0ABD6EH22"/>
<dbReference type="InterPro" id="IPR027417">
    <property type="entry name" value="P-loop_NTPase"/>
</dbReference>
<evidence type="ECO:0000313" key="5">
    <source>
        <dbReference type="EMBL" id="MFH4978522.1"/>
    </source>
</evidence>
<evidence type="ECO:0000256" key="2">
    <source>
        <dbReference type="ARBA" id="ARBA00022840"/>
    </source>
</evidence>
<dbReference type="InterPro" id="IPR001650">
    <property type="entry name" value="Helicase_C-like"/>
</dbReference>
<dbReference type="PANTHER" id="PTHR18934">
    <property type="entry name" value="ATP-DEPENDENT RNA HELICASE"/>
    <property type="match status" value="1"/>
</dbReference>
<dbReference type="SUPFAM" id="SSF52540">
    <property type="entry name" value="P-loop containing nucleoside triphosphate hydrolases"/>
    <property type="match status" value="1"/>
</dbReference>
<evidence type="ECO:0000313" key="6">
    <source>
        <dbReference type="Proteomes" id="UP001608902"/>
    </source>
</evidence>
<dbReference type="Pfam" id="PF00271">
    <property type="entry name" value="Helicase_C"/>
    <property type="match status" value="1"/>
</dbReference>
<dbReference type="Gene3D" id="3.40.50.300">
    <property type="entry name" value="P-loop containing nucleotide triphosphate hydrolases"/>
    <property type="match status" value="1"/>
</dbReference>
<feature type="compositionally biased region" description="Polar residues" evidence="3">
    <location>
        <begin position="12"/>
        <end position="31"/>
    </location>
</feature>
<feature type="domain" description="Helicase C-terminal" evidence="4">
    <location>
        <begin position="162"/>
        <end position="327"/>
    </location>
</feature>
<dbReference type="Gene3D" id="1.20.120.1080">
    <property type="match status" value="1"/>
</dbReference>
<keyword evidence="2" id="KW-0067">ATP-binding</keyword>
<comment type="caution">
    <text evidence="5">The sequence shown here is derived from an EMBL/GenBank/DDBJ whole genome shotgun (WGS) entry which is preliminary data.</text>
</comment>
<feature type="region of interest" description="Disordered" evidence="3">
    <location>
        <begin position="833"/>
        <end position="1105"/>
    </location>
</feature>
<keyword evidence="1" id="KW-0547">Nucleotide-binding</keyword>
<organism evidence="5 6">
    <name type="scientific">Gnathostoma spinigerum</name>
    <dbReference type="NCBI Taxonomy" id="75299"/>
    <lineage>
        <taxon>Eukaryota</taxon>
        <taxon>Metazoa</taxon>
        <taxon>Ecdysozoa</taxon>
        <taxon>Nematoda</taxon>
        <taxon>Chromadorea</taxon>
        <taxon>Rhabditida</taxon>
        <taxon>Spirurina</taxon>
        <taxon>Gnathostomatomorpha</taxon>
        <taxon>Gnathostomatoidea</taxon>
        <taxon>Gnathostomatidae</taxon>
        <taxon>Gnathostoma</taxon>
    </lineage>
</organism>
<dbReference type="SMART" id="SM00490">
    <property type="entry name" value="HELICc"/>
    <property type="match status" value="1"/>
</dbReference>
<feature type="compositionally biased region" description="Polar residues" evidence="3">
    <location>
        <begin position="1019"/>
        <end position="1029"/>
    </location>
</feature>
<feature type="compositionally biased region" description="Basic and acidic residues" evidence="3">
    <location>
        <begin position="1047"/>
        <end position="1058"/>
    </location>
</feature>
<dbReference type="InterPro" id="IPR011709">
    <property type="entry name" value="DEAD-box_helicase_OB_fold"/>
</dbReference>
<evidence type="ECO:0000256" key="1">
    <source>
        <dbReference type="ARBA" id="ARBA00022741"/>
    </source>
</evidence>
<dbReference type="InterPro" id="IPR007502">
    <property type="entry name" value="Helicase-assoc_dom"/>
</dbReference>
<evidence type="ECO:0000259" key="4">
    <source>
        <dbReference type="PROSITE" id="PS51194"/>
    </source>
</evidence>
<feature type="compositionally biased region" description="Basic and acidic residues" evidence="3">
    <location>
        <begin position="882"/>
        <end position="897"/>
    </location>
</feature>
<accession>A0ABD6EH22</accession>
<dbReference type="CDD" id="cd18791">
    <property type="entry name" value="SF2_C_RHA"/>
    <property type="match status" value="1"/>
</dbReference>
<feature type="compositionally biased region" description="Basic and acidic residues" evidence="3">
    <location>
        <begin position="970"/>
        <end position="983"/>
    </location>
</feature>
<dbReference type="InterPro" id="IPR048333">
    <property type="entry name" value="HA2_WH"/>
</dbReference>
<protein>
    <recommendedName>
        <fullName evidence="4">Helicase C-terminal domain-containing protein</fullName>
    </recommendedName>
</protein>
<dbReference type="Proteomes" id="UP001608902">
    <property type="component" value="Unassembled WGS sequence"/>
</dbReference>
<dbReference type="PROSITE" id="PS51194">
    <property type="entry name" value="HELICASE_CTER"/>
    <property type="match status" value="1"/>
</dbReference>
<dbReference type="Pfam" id="PF04408">
    <property type="entry name" value="WHD_HA2"/>
    <property type="match status" value="1"/>
</dbReference>
<dbReference type="Pfam" id="PF07717">
    <property type="entry name" value="OB_NTP_bind"/>
    <property type="match status" value="1"/>
</dbReference>
<gene>
    <name evidence="5" type="ORF">AB6A40_005231</name>
</gene>
<dbReference type="PANTHER" id="PTHR18934:SF213">
    <property type="entry name" value="3'-5' RNA HELICASE YTHDC2"/>
    <property type="match status" value="1"/>
</dbReference>
<feature type="compositionally biased region" description="Polar residues" evidence="3">
    <location>
        <begin position="858"/>
        <end position="878"/>
    </location>
</feature>